<evidence type="ECO:0000313" key="15">
    <source>
        <dbReference type="Proteomes" id="UP001516400"/>
    </source>
</evidence>
<organism evidence="14 15">
    <name type="scientific">Cryptolaemus montrouzieri</name>
    <dbReference type="NCBI Taxonomy" id="559131"/>
    <lineage>
        <taxon>Eukaryota</taxon>
        <taxon>Metazoa</taxon>
        <taxon>Ecdysozoa</taxon>
        <taxon>Arthropoda</taxon>
        <taxon>Hexapoda</taxon>
        <taxon>Insecta</taxon>
        <taxon>Pterygota</taxon>
        <taxon>Neoptera</taxon>
        <taxon>Endopterygota</taxon>
        <taxon>Coleoptera</taxon>
        <taxon>Polyphaga</taxon>
        <taxon>Cucujiformia</taxon>
        <taxon>Coccinelloidea</taxon>
        <taxon>Coccinellidae</taxon>
        <taxon>Scymninae</taxon>
        <taxon>Scymnini</taxon>
        <taxon>Cryptolaemus</taxon>
    </lineage>
</organism>
<gene>
    <name evidence="14" type="ORF">HHI36_023282</name>
</gene>
<dbReference type="AlphaFoldDB" id="A0ABD2PGC4"/>
<evidence type="ECO:0000256" key="4">
    <source>
        <dbReference type="ARBA" id="ARBA00022530"/>
    </source>
</evidence>
<keyword evidence="5 11" id="KW-0245">EGF-like domain</keyword>
<dbReference type="FunFam" id="2.10.25.10:FF:000010">
    <property type="entry name" value="Pro-epidermal growth factor"/>
    <property type="match status" value="1"/>
</dbReference>
<keyword evidence="9" id="KW-1015">Disulfide bond</keyword>
<keyword evidence="7" id="KW-0677">Repeat</keyword>
<evidence type="ECO:0000259" key="13">
    <source>
        <dbReference type="PROSITE" id="PS50026"/>
    </source>
</evidence>
<evidence type="ECO:0000256" key="2">
    <source>
        <dbReference type="ARBA" id="ARBA00006127"/>
    </source>
</evidence>
<dbReference type="Gene3D" id="2.10.25.10">
    <property type="entry name" value="Laminin"/>
    <property type="match status" value="11"/>
</dbReference>
<dbReference type="PROSITE" id="PS01186">
    <property type="entry name" value="EGF_2"/>
    <property type="match status" value="3"/>
</dbReference>
<dbReference type="FunFam" id="2.10.25.10:FF:000005">
    <property type="entry name" value="Fibrillin 2"/>
    <property type="match status" value="2"/>
</dbReference>
<dbReference type="Pfam" id="PF22914">
    <property type="entry name" value="Fibulin_C"/>
    <property type="match status" value="1"/>
</dbReference>
<dbReference type="Pfam" id="PF12662">
    <property type="entry name" value="cEGF"/>
    <property type="match status" value="2"/>
</dbReference>
<dbReference type="PROSITE" id="PS00010">
    <property type="entry name" value="ASX_HYDROXYL"/>
    <property type="match status" value="4"/>
</dbReference>
<comment type="similarity">
    <text evidence="2">Belongs to the fibulin family.</text>
</comment>
<dbReference type="SMART" id="SM00181">
    <property type="entry name" value="EGF"/>
    <property type="match status" value="8"/>
</dbReference>
<dbReference type="InterPro" id="IPR009030">
    <property type="entry name" value="Growth_fac_rcpt_cys_sf"/>
</dbReference>
<feature type="region of interest" description="Disordered" evidence="12">
    <location>
        <begin position="110"/>
        <end position="144"/>
    </location>
</feature>
<reference evidence="14 15" key="1">
    <citation type="journal article" date="2021" name="BMC Biol.">
        <title>Horizontally acquired antibacterial genes associated with adaptive radiation of ladybird beetles.</title>
        <authorList>
            <person name="Li H.S."/>
            <person name="Tang X.F."/>
            <person name="Huang Y.H."/>
            <person name="Xu Z.Y."/>
            <person name="Chen M.L."/>
            <person name="Du X.Y."/>
            <person name="Qiu B.Y."/>
            <person name="Chen P.T."/>
            <person name="Zhang W."/>
            <person name="Slipinski A."/>
            <person name="Escalona H.E."/>
            <person name="Waterhouse R.M."/>
            <person name="Zwick A."/>
            <person name="Pang H."/>
        </authorList>
    </citation>
    <scope>NUCLEOTIDE SEQUENCE [LARGE SCALE GENOMIC DNA]</scope>
    <source>
        <strain evidence="14">SYSU2018</strain>
    </source>
</reference>
<keyword evidence="4" id="KW-0272">Extracellular matrix</keyword>
<keyword evidence="6" id="KW-0732">Signal</keyword>
<evidence type="ECO:0000256" key="6">
    <source>
        <dbReference type="ARBA" id="ARBA00022729"/>
    </source>
</evidence>
<dbReference type="InterPro" id="IPR018097">
    <property type="entry name" value="EGF_Ca-bd_CS"/>
</dbReference>
<evidence type="ECO:0000313" key="14">
    <source>
        <dbReference type="EMBL" id="KAL3289893.1"/>
    </source>
</evidence>
<name>A0ABD2PGC4_9CUCU</name>
<evidence type="ECO:0000256" key="1">
    <source>
        <dbReference type="ARBA" id="ARBA00004498"/>
    </source>
</evidence>
<dbReference type="PANTHER" id="PTHR24050">
    <property type="entry name" value="PA14 DOMAIN-CONTAINING PROTEIN"/>
    <property type="match status" value="1"/>
</dbReference>
<accession>A0ABD2PGC4</accession>
<dbReference type="PROSITE" id="PS50026">
    <property type="entry name" value="EGF_3"/>
    <property type="match status" value="4"/>
</dbReference>
<dbReference type="InterPro" id="IPR055088">
    <property type="entry name" value="Fibulin_C"/>
</dbReference>
<keyword evidence="3" id="KW-0964">Secreted</keyword>
<keyword evidence="8" id="KW-0106">Calcium</keyword>
<dbReference type="FunFam" id="2.10.25.10:FF:000038">
    <property type="entry name" value="Fibrillin 2"/>
    <property type="match status" value="1"/>
</dbReference>
<dbReference type="Proteomes" id="UP001516400">
    <property type="component" value="Unassembled WGS sequence"/>
</dbReference>
<feature type="domain" description="EGF-like" evidence="13">
    <location>
        <begin position="429"/>
        <end position="469"/>
    </location>
</feature>
<dbReference type="InterPro" id="IPR001881">
    <property type="entry name" value="EGF-like_Ca-bd_dom"/>
</dbReference>
<comment type="subcellular location">
    <subcellularLocation>
        <location evidence="1">Secreted</location>
        <location evidence="1">Extracellular space</location>
        <location evidence="1">Extracellular matrix</location>
    </subcellularLocation>
</comment>
<evidence type="ECO:0000256" key="7">
    <source>
        <dbReference type="ARBA" id="ARBA00022737"/>
    </source>
</evidence>
<evidence type="ECO:0000256" key="3">
    <source>
        <dbReference type="ARBA" id="ARBA00022525"/>
    </source>
</evidence>
<dbReference type="InterPro" id="IPR000152">
    <property type="entry name" value="EGF-type_Asp/Asn_hydroxyl_site"/>
</dbReference>
<dbReference type="SUPFAM" id="SSF57196">
    <property type="entry name" value="EGF/Laminin"/>
    <property type="match status" value="1"/>
</dbReference>
<evidence type="ECO:0000256" key="12">
    <source>
        <dbReference type="SAM" id="MobiDB-lite"/>
    </source>
</evidence>
<dbReference type="PROSITE" id="PS01187">
    <property type="entry name" value="EGF_CA"/>
    <property type="match status" value="5"/>
</dbReference>
<evidence type="ECO:0000256" key="9">
    <source>
        <dbReference type="ARBA" id="ARBA00023157"/>
    </source>
</evidence>
<evidence type="ECO:0000256" key="11">
    <source>
        <dbReference type="PROSITE-ProRule" id="PRU00076"/>
    </source>
</evidence>
<protein>
    <recommendedName>
        <fullName evidence="13">EGF-like domain-containing protein</fullName>
    </recommendedName>
</protein>
<dbReference type="InterPro" id="IPR049883">
    <property type="entry name" value="NOTCH1_EGF-like"/>
</dbReference>
<evidence type="ECO:0000256" key="10">
    <source>
        <dbReference type="ARBA" id="ARBA00023180"/>
    </source>
</evidence>
<comment type="caution">
    <text evidence="14">The sequence shown here is derived from an EMBL/GenBank/DDBJ whole genome shotgun (WGS) entry which is preliminary data.</text>
</comment>
<dbReference type="InterPro" id="IPR026823">
    <property type="entry name" value="cEGF"/>
</dbReference>
<dbReference type="GO" id="GO:0071944">
    <property type="term" value="C:cell periphery"/>
    <property type="evidence" value="ECO:0007669"/>
    <property type="project" value="UniProtKB-ARBA"/>
</dbReference>
<sequence>MGSFTCEGPSVNCPPGFYYKTATESCMDIDECISGENNCNKESQICVNTKGNYSCVEKVARKTCPPGFKLNQYTQLCDDVDECAEDLQLCASSEECINEVGSYNCIPKNKPTSPASRPSEKPSTPHPFVTSPRTSQPIATTRPYYPPVTRRRPLTCTAGFTLSTDRRTCVDINECQLGTHTCVETQRCDNTLGSYHCVRMAGCGTGYTYNYANEICEDDDECALGTHNCGGLGSGFKCRNTLGSYRCDPVRRTKPPTTTTTTTTTIRPSYYDVVTKATIISGQRKKCLPGYRMNSRGDCEDINECESNPCGRGESCLNLQGRFQCITKVLCKTGYDLNDAGDGCEDVNECVRGTHKCNPTQICRNGEGYYTCECPPGHHLNPQSKACEDIDECKYYRVCYHNANCMNTVGSYKCDCKDGFRDNGAVCENIDECAQTQHLCEHKCVDTWGSYRCACRAGFTLNSDNRTCTDIDECEMFKDKKLCIGPCQNIPGSYKCTCPSGYRLGQNGRTCQDIDECQRNVCENNKDICVNTRGSFKCYAINCPSNYIRDTLHKSRCKRPQTLCDPRDLECLLQPEQYTYHFIAIVSNLPIINGHMSIFQIQGPRFAGSRAEFNFRIINLNCPQRIPRINENYFNMDVHNNNAMRLYLTRSITGPQEAEVEIQMKLYDKNQLTMSAVSRIFIIVTEFPY</sequence>
<feature type="domain" description="EGF-like" evidence="13">
    <location>
        <begin position="470"/>
        <end position="512"/>
    </location>
</feature>
<dbReference type="CDD" id="cd00054">
    <property type="entry name" value="EGF_CA"/>
    <property type="match status" value="3"/>
</dbReference>
<dbReference type="InterPro" id="IPR000742">
    <property type="entry name" value="EGF"/>
</dbReference>
<keyword evidence="10" id="KW-0325">Glycoprotein</keyword>
<dbReference type="Pfam" id="PF07645">
    <property type="entry name" value="EGF_CA"/>
    <property type="match status" value="7"/>
</dbReference>
<keyword evidence="15" id="KW-1185">Reference proteome</keyword>
<feature type="domain" description="EGF-like" evidence="13">
    <location>
        <begin position="346"/>
        <end position="388"/>
    </location>
</feature>
<dbReference type="SUPFAM" id="SSF57184">
    <property type="entry name" value="Growth factor receptor domain"/>
    <property type="match status" value="3"/>
</dbReference>
<dbReference type="PANTHER" id="PTHR24050:SF28">
    <property type="entry name" value="UROMODULIN-LIKE"/>
    <property type="match status" value="1"/>
</dbReference>
<dbReference type="SMART" id="SM00179">
    <property type="entry name" value="EGF_CA"/>
    <property type="match status" value="10"/>
</dbReference>
<dbReference type="EMBL" id="JABFTP020000186">
    <property type="protein sequence ID" value="KAL3289893.1"/>
    <property type="molecule type" value="Genomic_DNA"/>
</dbReference>
<proteinExistence type="inferred from homology"/>
<feature type="domain" description="EGF-like" evidence="13">
    <location>
        <begin position="389"/>
        <end position="428"/>
    </location>
</feature>
<evidence type="ECO:0000256" key="8">
    <source>
        <dbReference type="ARBA" id="ARBA00022837"/>
    </source>
</evidence>
<evidence type="ECO:0000256" key="5">
    <source>
        <dbReference type="ARBA" id="ARBA00022536"/>
    </source>
</evidence>
<comment type="caution">
    <text evidence="11">Lacks conserved residue(s) required for the propagation of feature annotation.</text>
</comment>
<dbReference type="InterPro" id="IPR052235">
    <property type="entry name" value="Nephronectin_domain"/>
</dbReference>